<gene>
    <name evidence="2" type="ORF">MAPG_08217</name>
</gene>
<reference evidence="4" key="1">
    <citation type="submission" date="2010-05" db="EMBL/GenBank/DDBJ databases">
        <title>The genome sequence of Magnaporthe poae strain ATCC 64411.</title>
        <authorList>
            <person name="Ma L.-J."/>
            <person name="Dead R."/>
            <person name="Young S."/>
            <person name="Zeng Q."/>
            <person name="Koehrsen M."/>
            <person name="Alvarado L."/>
            <person name="Berlin A."/>
            <person name="Chapman S.B."/>
            <person name="Chen Z."/>
            <person name="Freedman E."/>
            <person name="Gellesch M."/>
            <person name="Goldberg J."/>
            <person name="Griggs A."/>
            <person name="Gujja S."/>
            <person name="Heilman E.R."/>
            <person name="Heiman D."/>
            <person name="Hepburn T."/>
            <person name="Howarth C."/>
            <person name="Jen D."/>
            <person name="Larson L."/>
            <person name="Mehta T."/>
            <person name="Neiman D."/>
            <person name="Pearson M."/>
            <person name="Roberts A."/>
            <person name="Saif S."/>
            <person name="Shea T."/>
            <person name="Shenoy N."/>
            <person name="Sisk P."/>
            <person name="Stolte C."/>
            <person name="Sykes S."/>
            <person name="Walk T."/>
            <person name="White J."/>
            <person name="Yandava C."/>
            <person name="Haas B."/>
            <person name="Nusbaum C."/>
            <person name="Birren B."/>
        </authorList>
    </citation>
    <scope>NUCLEOTIDE SEQUENCE [LARGE SCALE GENOMIC DNA]</scope>
    <source>
        <strain evidence="4">ATCC 64411 / 73-15</strain>
    </source>
</reference>
<dbReference type="EMBL" id="ADBL01001984">
    <property type="status" value="NOT_ANNOTATED_CDS"/>
    <property type="molecule type" value="Genomic_DNA"/>
</dbReference>
<evidence type="ECO:0000313" key="4">
    <source>
        <dbReference type="Proteomes" id="UP000011715"/>
    </source>
</evidence>
<reference evidence="2" key="3">
    <citation type="submission" date="2011-03" db="EMBL/GenBank/DDBJ databases">
        <title>Annotation of Magnaporthe poae ATCC 64411.</title>
        <authorList>
            <person name="Ma L.-J."/>
            <person name="Dead R."/>
            <person name="Young S.K."/>
            <person name="Zeng Q."/>
            <person name="Gargeya S."/>
            <person name="Fitzgerald M."/>
            <person name="Haas B."/>
            <person name="Abouelleil A."/>
            <person name="Alvarado L."/>
            <person name="Arachchi H.M."/>
            <person name="Berlin A."/>
            <person name="Brown A."/>
            <person name="Chapman S.B."/>
            <person name="Chen Z."/>
            <person name="Dunbar C."/>
            <person name="Freedman E."/>
            <person name="Gearin G."/>
            <person name="Gellesch M."/>
            <person name="Goldberg J."/>
            <person name="Griggs A."/>
            <person name="Gujja S."/>
            <person name="Heiman D."/>
            <person name="Howarth C."/>
            <person name="Larson L."/>
            <person name="Lui A."/>
            <person name="MacDonald P.J.P."/>
            <person name="Mehta T."/>
            <person name="Montmayeur A."/>
            <person name="Murphy C."/>
            <person name="Neiman D."/>
            <person name="Pearson M."/>
            <person name="Priest M."/>
            <person name="Roberts A."/>
            <person name="Saif S."/>
            <person name="Shea T."/>
            <person name="Shenoy N."/>
            <person name="Sisk P."/>
            <person name="Stolte C."/>
            <person name="Sykes S."/>
            <person name="Yandava C."/>
            <person name="Wortman J."/>
            <person name="Nusbaum C."/>
            <person name="Birren B."/>
        </authorList>
    </citation>
    <scope>NUCLEOTIDE SEQUENCE</scope>
    <source>
        <strain evidence="2">ATCC 64411</strain>
    </source>
</reference>
<dbReference type="EMBL" id="GL876972">
    <property type="protein sequence ID" value="KLU89243.1"/>
    <property type="molecule type" value="Genomic_DNA"/>
</dbReference>
<reference evidence="3" key="5">
    <citation type="submission" date="2015-06" db="UniProtKB">
        <authorList>
            <consortium name="EnsemblFungi"/>
        </authorList>
    </citation>
    <scope>IDENTIFICATION</scope>
    <source>
        <strain evidence="3">ATCC 64411</strain>
    </source>
</reference>
<name>A0A0C4E6S1_MAGP6</name>
<reference evidence="3" key="4">
    <citation type="journal article" date="2015" name="G3 (Bethesda)">
        <title>Genome sequences of three phytopathogenic species of the Magnaporthaceae family of fungi.</title>
        <authorList>
            <person name="Okagaki L.H."/>
            <person name="Nunes C.C."/>
            <person name="Sailsbery J."/>
            <person name="Clay B."/>
            <person name="Brown D."/>
            <person name="John T."/>
            <person name="Oh Y."/>
            <person name="Young N."/>
            <person name="Fitzgerald M."/>
            <person name="Haas B.J."/>
            <person name="Zeng Q."/>
            <person name="Young S."/>
            <person name="Adiconis X."/>
            <person name="Fan L."/>
            <person name="Levin J.Z."/>
            <person name="Mitchell T.K."/>
            <person name="Okubara P.A."/>
            <person name="Farman M.L."/>
            <person name="Kohn L.M."/>
            <person name="Birren B."/>
            <person name="Ma L.-J."/>
            <person name="Dean R.A."/>
        </authorList>
    </citation>
    <scope>NUCLEOTIDE SEQUENCE</scope>
    <source>
        <strain evidence="3">ATCC 64411 / 73-15</strain>
    </source>
</reference>
<dbReference type="EnsemblFungi" id="MAPG_08217T0">
    <property type="protein sequence ID" value="MAPG_08217T0"/>
    <property type="gene ID" value="MAPG_08217"/>
</dbReference>
<feature type="region of interest" description="Disordered" evidence="1">
    <location>
        <begin position="1"/>
        <end position="35"/>
    </location>
</feature>
<evidence type="ECO:0000313" key="2">
    <source>
        <dbReference type="EMBL" id="KLU89243.1"/>
    </source>
</evidence>
<dbReference type="AlphaFoldDB" id="A0A0C4E6S1"/>
<evidence type="ECO:0000256" key="1">
    <source>
        <dbReference type="SAM" id="MobiDB-lite"/>
    </source>
</evidence>
<feature type="compositionally biased region" description="Basic and acidic residues" evidence="1">
    <location>
        <begin position="19"/>
        <end position="35"/>
    </location>
</feature>
<keyword evidence="4" id="KW-1185">Reference proteome</keyword>
<sequence length="106" mass="11258">MHNWTGGAVTGEDSAPLVARREGGGEHSRKLEGEKKGGAIADACAGSMAVLGVGWWVRSAVPPRLTNLWLPGICSGRDAGGKKRGEAQAGSMLVEELGRHREKRRR</sequence>
<feature type="region of interest" description="Disordered" evidence="1">
    <location>
        <begin position="78"/>
        <end position="106"/>
    </location>
</feature>
<evidence type="ECO:0000313" key="3">
    <source>
        <dbReference type="EnsemblFungi" id="MAPG_08217T0"/>
    </source>
</evidence>
<organism evidence="3 4">
    <name type="scientific">Magnaporthiopsis poae (strain ATCC 64411 / 73-15)</name>
    <name type="common">Kentucky bluegrass fungus</name>
    <name type="synonym">Magnaporthe poae</name>
    <dbReference type="NCBI Taxonomy" id="644358"/>
    <lineage>
        <taxon>Eukaryota</taxon>
        <taxon>Fungi</taxon>
        <taxon>Dikarya</taxon>
        <taxon>Ascomycota</taxon>
        <taxon>Pezizomycotina</taxon>
        <taxon>Sordariomycetes</taxon>
        <taxon>Sordariomycetidae</taxon>
        <taxon>Magnaporthales</taxon>
        <taxon>Magnaporthaceae</taxon>
        <taxon>Magnaporthiopsis</taxon>
    </lineage>
</organism>
<protein>
    <submittedName>
        <fullName evidence="2 3">Uncharacterized protein</fullName>
    </submittedName>
</protein>
<dbReference type="Proteomes" id="UP000011715">
    <property type="component" value="Unassembled WGS sequence"/>
</dbReference>
<reference evidence="2" key="2">
    <citation type="submission" date="2010-05" db="EMBL/GenBank/DDBJ databases">
        <title>The Genome Sequence of Magnaporthe poae strain ATCC 64411.</title>
        <authorList>
            <consortium name="The Broad Institute Genome Sequencing Platform"/>
            <consortium name="Broad Institute Genome Sequencing Center for Infectious Disease"/>
            <person name="Ma L.-J."/>
            <person name="Dead R."/>
            <person name="Young S."/>
            <person name="Zeng Q."/>
            <person name="Koehrsen M."/>
            <person name="Alvarado L."/>
            <person name="Berlin A."/>
            <person name="Chapman S.B."/>
            <person name="Chen Z."/>
            <person name="Freedman E."/>
            <person name="Gellesch M."/>
            <person name="Goldberg J."/>
            <person name="Griggs A."/>
            <person name="Gujja S."/>
            <person name="Heilman E.R."/>
            <person name="Heiman D."/>
            <person name="Hepburn T."/>
            <person name="Howarth C."/>
            <person name="Jen D."/>
            <person name="Larson L."/>
            <person name="Mehta T."/>
            <person name="Neiman D."/>
            <person name="Pearson M."/>
            <person name="Roberts A."/>
            <person name="Saif S."/>
            <person name="Shea T."/>
            <person name="Shenoy N."/>
            <person name="Sisk P."/>
            <person name="Stolte C."/>
            <person name="Sykes S."/>
            <person name="Walk T."/>
            <person name="White J."/>
            <person name="Yandava C."/>
            <person name="Haas B."/>
            <person name="Nusbaum C."/>
            <person name="Birren B."/>
        </authorList>
    </citation>
    <scope>NUCLEOTIDE SEQUENCE</scope>
    <source>
        <strain evidence="2">ATCC 64411</strain>
    </source>
</reference>
<proteinExistence type="predicted"/>
<dbReference type="VEuPathDB" id="FungiDB:MAPG_08217"/>
<accession>A0A0C4E6S1</accession>